<dbReference type="SUPFAM" id="SSF48403">
    <property type="entry name" value="Ankyrin repeat"/>
    <property type="match status" value="1"/>
</dbReference>
<protein>
    <recommendedName>
        <fullName evidence="3">Ankyrin repeat protein</fullName>
    </recommendedName>
</protein>
<sequence length="535" mass="58496">MKEKLDNLLQQENVVLLRQTLEETPEAGLVWVPEIDLKTIIQNGNNDLAQLLIEKVTHVNVNQILDNGLPLLANAINPMNLPVPQLVQALLARVDLDYNVHFNNTTLFAYAVEYLRTDIALQLLTHGQIDFSEVVTSVLNANWVSTISLAIKSGDLGLVNTILAYPQVDAVFLNNNAANTVLFNTPQAVATALVDKGLNVNLDGIIQVNPQFAQTLVEHGVNVNQQVNGQKLFEYAIDHLGQTCPTFVGAILASDNLDHTQQNHTELFVYAITHGRVDLAQQLLNLAQVDLIQAPYGNNVITEVINSDDLGLVNTILAYPQVDAVFLNNNAANTVLFNTPQAVATALVDKGLNVNLDGIIQVNPQFAQTLVEHGVNVNQQVNGQKLFEYAIDHLGQTCPTFVGAILASDNLDHTQQNHTELFDYAILHQRSDIAKQLLNLAQVDLIQAPYGNNVITEVINSGDLELVNTILAYPQVDAGFLNQNVLHIVNAQTSTNIAVALVEHGLLVDHNDLVTIDQTNHDLAVLLGQIQNIDL</sequence>
<dbReference type="InterPro" id="IPR036770">
    <property type="entry name" value="Ankyrin_rpt-contain_sf"/>
</dbReference>
<organism evidence="1 2">
    <name type="scientific">Candidatus Trichorickettsia mobilis</name>
    <dbReference type="NCBI Taxonomy" id="1346319"/>
    <lineage>
        <taxon>Bacteria</taxon>
        <taxon>Pseudomonadati</taxon>
        <taxon>Pseudomonadota</taxon>
        <taxon>Alphaproteobacteria</taxon>
        <taxon>Rickettsiales</taxon>
        <taxon>Rickettsiaceae</taxon>
        <taxon>Rickettsieae</taxon>
        <taxon>Candidatus Trichorickettsia</taxon>
    </lineage>
</organism>
<dbReference type="RefSeq" id="WP_323738680.1">
    <property type="nucleotide sequence ID" value="NZ_CP112932.1"/>
</dbReference>
<keyword evidence="2" id="KW-1185">Reference proteome</keyword>
<reference evidence="1 2" key="1">
    <citation type="submission" date="2022-10" db="EMBL/GenBank/DDBJ databases">
        <title>Host association and intracellularity evolved multiple times independently in the Rickettsiales.</title>
        <authorList>
            <person name="Castelli M."/>
            <person name="Nardi T."/>
            <person name="Gammuto L."/>
            <person name="Bellinzona G."/>
            <person name="Sabaneyeva E."/>
            <person name="Potekhin A."/>
            <person name="Serra V."/>
            <person name="Petroni G."/>
            <person name="Sassera D."/>
        </authorList>
    </citation>
    <scope>NUCLEOTIDE SEQUENCE [LARGE SCALE GENOMIC DNA]</scope>
    <source>
        <strain evidence="1 2">Kr 154-4</strain>
    </source>
</reference>
<dbReference type="SUPFAM" id="SSF140860">
    <property type="entry name" value="Pseudo ankyrin repeat-like"/>
    <property type="match status" value="2"/>
</dbReference>
<evidence type="ECO:0000313" key="2">
    <source>
        <dbReference type="Proteomes" id="UP001326613"/>
    </source>
</evidence>
<dbReference type="Proteomes" id="UP001326613">
    <property type="component" value="Chromosome"/>
</dbReference>
<dbReference type="EMBL" id="CP112932">
    <property type="protein sequence ID" value="WPY00626.1"/>
    <property type="molecule type" value="Genomic_DNA"/>
</dbReference>
<dbReference type="Gene3D" id="1.25.40.20">
    <property type="entry name" value="Ankyrin repeat-containing domain"/>
    <property type="match status" value="3"/>
</dbReference>
<proteinExistence type="predicted"/>
<gene>
    <name evidence="1" type="ORF">Trichorick_00509</name>
</gene>
<evidence type="ECO:0000313" key="1">
    <source>
        <dbReference type="EMBL" id="WPY00626.1"/>
    </source>
</evidence>
<accession>A0ABZ0USX9</accession>
<name>A0ABZ0USX9_9RICK</name>
<evidence type="ECO:0008006" key="3">
    <source>
        <dbReference type="Google" id="ProtNLM"/>
    </source>
</evidence>